<organism evidence="2 3">
    <name type="scientific">Collinsella acetigenes</name>
    <dbReference type="NCBI Taxonomy" id="2713419"/>
    <lineage>
        <taxon>Bacteria</taxon>
        <taxon>Bacillati</taxon>
        <taxon>Actinomycetota</taxon>
        <taxon>Coriobacteriia</taxon>
        <taxon>Coriobacteriales</taxon>
        <taxon>Coriobacteriaceae</taxon>
        <taxon>Collinsella</taxon>
    </lineage>
</organism>
<dbReference type="GO" id="GO:0042586">
    <property type="term" value="F:peptide deformylase activity"/>
    <property type="evidence" value="ECO:0007669"/>
    <property type="project" value="InterPro"/>
</dbReference>
<dbReference type="PANTHER" id="PTHR10458:SF22">
    <property type="entry name" value="PEPTIDE DEFORMYLASE"/>
    <property type="match status" value="1"/>
</dbReference>
<keyword evidence="3" id="KW-1185">Reference proteome</keyword>
<dbReference type="EMBL" id="JABBCP010000004">
    <property type="protein sequence ID" value="NMF55886.1"/>
    <property type="molecule type" value="Genomic_DNA"/>
</dbReference>
<comment type="caution">
    <text evidence="2">The sequence shown here is derived from an EMBL/GenBank/DDBJ whole genome shotgun (WGS) entry which is preliminary data.</text>
</comment>
<dbReference type="PANTHER" id="PTHR10458">
    <property type="entry name" value="PEPTIDE DEFORMYLASE"/>
    <property type="match status" value="1"/>
</dbReference>
<evidence type="ECO:0000256" key="1">
    <source>
        <dbReference type="ARBA" id="ARBA00010759"/>
    </source>
</evidence>
<proteinExistence type="inferred from homology"/>
<dbReference type="InterPro" id="IPR023635">
    <property type="entry name" value="Peptide_deformylase"/>
</dbReference>
<protein>
    <submittedName>
        <fullName evidence="2">Formylmethionine deformylase</fullName>
    </submittedName>
</protein>
<reference evidence="2 3" key="1">
    <citation type="submission" date="2020-04" db="EMBL/GenBank/DDBJ databases">
        <title>Collinsella sp. KGMB02528 nov., an anaerobic actinobacterium isolated from human feces.</title>
        <authorList>
            <person name="Han K.-I."/>
            <person name="Eom M.K."/>
            <person name="Kim J.-S."/>
            <person name="Lee K.C."/>
            <person name="Suh M.K."/>
            <person name="Park S.-H."/>
            <person name="Lee J.H."/>
            <person name="Kang S.W."/>
            <person name="Park J.-E."/>
            <person name="Oh B.S."/>
            <person name="Yu S.Y."/>
            <person name="Choi S.-H."/>
            <person name="Lee D.H."/>
            <person name="Yoon H."/>
            <person name="Kim B.-Y."/>
            <person name="Lee J.H."/>
            <person name="Lee J.-S."/>
        </authorList>
    </citation>
    <scope>NUCLEOTIDE SEQUENCE [LARGE SCALE GENOMIC DNA]</scope>
    <source>
        <strain evidence="2 3">KGMB02528</strain>
    </source>
</reference>
<dbReference type="InterPro" id="IPR036821">
    <property type="entry name" value="Peptide_deformylase_sf"/>
</dbReference>
<comment type="similarity">
    <text evidence="1">Belongs to the polypeptide deformylase family.</text>
</comment>
<sequence length="139" mass="15228">MIKELVTDEVLLSTPCEPATVEDIAVATDLTDTLACLENAGCLAANQIGVTRALFAFEDESGTVRVMANPKVLFGLGADKVEESCLTHEGISRVTRYIKIKLSYDEFVDGELRHRKGEFVGWEAQMIQHMADHCAGKLV</sequence>
<dbReference type="Gene3D" id="3.90.45.10">
    <property type="entry name" value="Peptide deformylase"/>
    <property type="match status" value="1"/>
</dbReference>
<name>A0A7X9UCC5_9ACTN</name>
<dbReference type="Pfam" id="PF01327">
    <property type="entry name" value="Pep_deformylase"/>
    <property type="match status" value="1"/>
</dbReference>
<gene>
    <name evidence="2" type="ORF">HF320_06050</name>
</gene>
<accession>A0A7X9UCC5</accession>
<dbReference type="Proteomes" id="UP000546970">
    <property type="component" value="Unassembled WGS sequence"/>
</dbReference>
<evidence type="ECO:0000313" key="3">
    <source>
        <dbReference type="Proteomes" id="UP000546970"/>
    </source>
</evidence>
<dbReference type="SUPFAM" id="SSF56420">
    <property type="entry name" value="Peptide deformylase"/>
    <property type="match status" value="1"/>
</dbReference>
<evidence type="ECO:0000313" key="2">
    <source>
        <dbReference type="EMBL" id="NMF55886.1"/>
    </source>
</evidence>
<dbReference type="AlphaFoldDB" id="A0A7X9UCC5"/>
<dbReference type="RefSeq" id="WP_169277527.1">
    <property type="nucleotide sequence ID" value="NZ_JABBCP010000004.1"/>
</dbReference>